<dbReference type="EMBL" id="BARV01041063">
    <property type="protein sequence ID" value="GAI47649.1"/>
    <property type="molecule type" value="Genomic_DNA"/>
</dbReference>
<proteinExistence type="predicted"/>
<dbReference type="PANTHER" id="PTHR23355">
    <property type="entry name" value="RIBONUCLEASE"/>
    <property type="match status" value="1"/>
</dbReference>
<comment type="caution">
    <text evidence="2">The sequence shown here is derived from an EMBL/GenBank/DDBJ whole genome shotgun (WGS) entry which is preliminary data.</text>
</comment>
<reference evidence="2" key="1">
    <citation type="journal article" date="2014" name="Front. Microbiol.">
        <title>High frequency of phylogenetically diverse reductive dehalogenase-homologous genes in deep subseafloor sedimentary metagenomes.</title>
        <authorList>
            <person name="Kawai M."/>
            <person name="Futagami T."/>
            <person name="Toyoda A."/>
            <person name="Takaki Y."/>
            <person name="Nishi S."/>
            <person name="Hori S."/>
            <person name="Arai W."/>
            <person name="Tsubouchi T."/>
            <person name="Morono Y."/>
            <person name="Uchiyama I."/>
            <person name="Ito T."/>
            <person name="Fujiyama A."/>
            <person name="Inagaki F."/>
            <person name="Takami H."/>
        </authorList>
    </citation>
    <scope>NUCLEOTIDE SEQUENCE</scope>
    <source>
        <strain evidence="2">Expedition CK06-06</strain>
    </source>
</reference>
<dbReference type="GO" id="GO:0004540">
    <property type="term" value="F:RNA nuclease activity"/>
    <property type="evidence" value="ECO:0007669"/>
    <property type="project" value="InterPro"/>
</dbReference>
<dbReference type="InterPro" id="IPR050180">
    <property type="entry name" value="RNR_Ribonuclease"/>
</dbReference>
<dbReference type="GO" id="GO:0006402">
    <property type="term" value="P:mRNA catabolic process"/>
    <property type="evidence" value="ECO:0007669"/>
    <property type="project" value="TreeGrafter"/>
</dbReference>
<dbReference type="PANTHER" id="PTHR23355:SF9">
    <property type="entry name" value="DIS3-LIKE EXONUCLEASE 2"/>
    <property type="match status" value="1"/>
</dbReference>
<dbReference type="AlphaFoldDB" id="X1QWI9"/>
<evidence type="ECO:0000313" key="2">
    <source>
        <dbReference type="EMBL" id="GAI47649.1"/>
    </source>
</evidence>
<dbReference type="Pfam" id="PF00773">
    <property type="entry name" value="RNB"/>
    <property type="match status" value="1"/>
</dbReference>
<dbReference type="InterPro" id="IPR012340">
    <property type="entry name" value="NA-bd_OB-fold"/>
</dbReference>
<organism evidence="2">
    <name type="scientific">marine sediment metagenome</name>
    <dbReference type="NCBI Taxonomy" id="412755"/>
    <lineage>
        <taxon>unclassified sequences</taxon>
        <taxon>metagenomes</taxon>
        <taxon>ecological metagenomes</taxon>
    </lineage>
</organism>
<feature type="non-terminal residue" evidence="2">
    <location>
        <position position="138"/>
    </location>
</feature>
<gene>
    <name evidence="2" type="ORF">S06H3_62329</name>
</gene>
<protein>
    <recommendedName>
        <fullName evidence="1">RNB domain-containing protein</fullName>
    </recommendedName>
</protein>
<dbReference type="GO" id="GO:0005829">
    <property type="term" value="C:cytosol"/>
    <property type="evidence" value="ECO:0007669"/>
    <property type="project" value="TreeGrafter"/>
</dbReference>
<dbReference type="GO" id="GO:0003723">
    <property type="term" value="F:RNA binding"/>
    <property type="evidence" value="ECO:0007669"/>
    <property type="project" value="InterPro"/>
</dbReference>
<accession>X1QWI9</accession>
<feature type="domain" description="RNB" evidence="1">
    <location>
        <begin position="32"/>
        <end position="136"/>
    </location>
</feature>
<sequence>MAFELPRDFPLKVKREIKLLDLTILDSEIKTRIDLRHKFVFTIDPEDAKDFDDAVSLEMLENGNFLLSVHIADVSYYVKENTAVDEEAFKRGTSVYFPDRCIPMLLKKLSEDICSLKPNKDRLTFSVFMEINPKGEVV</sequence>
<dbReference type="SMART" id="SM00955">
    <property type="entry name" value="RNB"/>
    <property type="match status" value="1"/>
</dbReference>
<dbReference type="SUPFAM" id="SSF50249">
    <property type="entry name" value="Nucleic acid-binding proteins"/>
    <property type="match status" value="1"/>
</dbReference>
<name>X1QWI9_9ZZZZ</name>
<dbReference type="InterPro" id="IPR001900">
    <property type="entry name" value="RNase_II/R"/>
</dbReference>
<evidence type="ECO:0000259" key="1">
    <source>
        <dbReference type="SMART" id="SM00955"/>
    </source>
</evidence>